<dbReference type="GO" id="GO:0071555">
    <property type="term" value="P:cell wall organization"/>
    <property type="evidence" value="ECO:0007669"/>
    <property type="project" value="UniProtKB-KW"/>
</dbReference>
<dbReference type="PANTHER" id="PTHR30417">
    <property type="entry name" value="N-ACETYLMURAMOYL-L-ALANINE AMIDASE AMID"/>
    <property type="match status" value="1"/>
</dbReference>
<comment type="catalytic activity">
    <reaction evidence="1">
        <text>Hydrolyzes the link between N-acetylmuramoyl residues and L-amino acid residues in certain cell-wall glycopeptides.</text>
        <dbReference type="EC" id="3.5.1.28"/>
    </reaction>
</comment>
<evidence type="ECO:0000313" key="7">
    <source>
        <dbReference type="Proteomes" id="UP000031972"/>
    </source>
</evidence>
<evidence type="ECO:0000259" key="5">
    <source>
        <dbReference type="SMART" id="SM00644"/>
    </source>
</evidence>
<dbReference type="CDD" id="cd06583">
    <property type="entry name" value="PGRP"/>
    <property type="match status" value="1"/>
</dbReference>
<organism evidence="6 7">
    <name type="scientific">Jeotgalibacillus campisalis</name>
    <dbReference type="NCBI Taxonomy" id="220754"/>
    <lineage>
        <taxon>Bacteria</taxon>
        <taxon>Bacillati</taxon>
        <taxon>Bacillota</taxon>
        <taxon>Bacilli</taxon>
        <taxon>Bacillales</taxon>
        <taxon>Caryophanaceae</taxon>
        <taxon>Jeotgalibacillus</taxon>
    </lineage>
</organism>
<keyword evidence="7" id="KW-1185">Reference proteome</keyword>
<dbReference type="Gene3D" id="3.40.80.10">
    <property type="entry name" value="Peptidoglycan recognition protein-like"/>
    <property type="match status" value="1"/>
</dbReference>
<dbReference type="RefSeq" id="WP_052477113.1">
    <property type="nucleotide sequence ID" value="NZ_JXRR01000017.1"/>
</dbReference>
<dbReference type="SUPFAM" id="SSF55846">
    <property type="entry name" value="N-acetylmuramoyl-L-alanine amidase-like"/>
    <property type="match status" value="1"/>
</dbReference>
<evidence type="ECO:0000256" key="4">
    <source>
        <dbReference type="ARBA" id="ARBA00023316"/>
    </source>
</evidence>
<dbReference type="InterPro" id="IPR036505">
    <property type="entry name" value="Amidase/PGRP_sf"/>
</dbReference>
<dbReference type="PATRIC" id="fig|220754.4.peg.2831"/>
<keyword evidence="4" id="KW-0961">Cell wall biogenesis/degradation</keyword>
<proteinExistence type="predicted"/>
<dbReference type="GO" id="GO:0009254">
    <property type="term" value="P:peptidoglycan turnover"/>
    <property type="evidence" value="ECO:0007669"/>
    <property type="project" value="TreeGrafter"/>
</dbReference>
<reference evidence="6 7" key="1">
    <citation type="submission" date="2015-01" db="EMBL/GenBank/DDBJ databases">
        <title>Jeotgalibacillus campisalis genome sequencing.</title>
        <authorList>
            <person name="Goh K.M."/>
            <person name="Chan K.-G."/>
            <person name="Yaakop A.S."/>
            <person name="Ee R."/>
            <person name="Gan H.M."/>
            <person name="Chan C.S."/>
        </authorList>
    </citation>
    <scope>NUCLEOTIDE SEQUENCE [LARGE SCALE GENOMIC DNA]</scope>
    <source>
        <strain evidence="6 7">SF-57</strain>
    </source>
</reference>
<dbReference type="GO" id="GO:0008745">
    <property type="term" value="F:N-acetylmuramoyl-L-alanine amidase activity"/>
    <property type="evidence" value="ECO:0007669"/>
    <property type="project" value="UniProtKB-EC"/>
</dbReference>
<dbReference type="PANTHER" id="PTHR30417:SF1">
    <property type="entry name" value="N-ACETYLMURAMOYL-L-ALANINE AMIDASE AMID"/>
    <property type="match status" value="1"/>
</dbReference>
<dbReference type="AlphaFoldDB" id="A0A0C2VB36"/>
<dbReference type="OrthoDB" id="9794294at2"/>
<name>A0A0C2VB36_9BACL</name>
<dbReference type="InterPro" id="IPR051206">
    <property type="entry name" value="NAMLAA_amidase_2"/>
</dbReference>
<gene>
    <name evidence="6" type="ORF">KR50_28170</name>
</gene>
<evidence type="ECO:0000256" key="1">
    <source>
        <dbReference type="ARBA" id="ARBA00001561"/>
    </source>
</evidence>
<dbReference type="Proteomes" id="UP000031972">
    <property type="component" value="Unassembled WGS sequence"/>
</dbReference>
<dbReference type="EC" id="3.5.1.28" evidence="2"/>
<evidence type="ECO:0000313" key="6">
    <source>
        <dbReference type="EMBL" id="KIL46142.1"/>
    </source>
</evidence>
<sequence>MVAINYRVDHVKKNKYSRPGDKLLKVQAGVIHYTANKYANAEDHQVYFDGDDGGAYRYAGAHIFIDKHEAVEIIPLDEVAYHANERKAGPLLPSLKASTSFYPGGNANLLTIGLEMCIEEDGTFHPDTIARTQLVCKRLQKQFPALRDTKNRFVRHYDITGKNCPAPYVASPSAWNAFLAGIDAPVIEAPKVVVPPKPKYNSKYTSKPEERLGTVVLKGTTMNYRTEPDINAPIVKQLPAYHGADPERPVHLYEVKGEWLRLGRGWISNAKGAYAVVKLYDKKEEEEMKKQVIVVNATDDFPAALRLSNRIGAGLVSLFNAKKEQYAKEAIVVGGSATGIKADKVTNLSGDSYFTTAAKVDEYISKL</sequence>
<protein>
    <recommendedName>
        <fullName evidence="2">N-acetylmuramoyl-L-alanine amidase</fullName>
        <ecNumber evidence="2">3.5.1.28</ecNumber>
    </recommendedName>
</protein>
<evidence type="ECO:0000256" key="3">
    <source>
        <dbReference type="ARBA" id="ARBA00022801"/>
    </source>
</evidence>
<accession>A0A0C2VB36</accession>
<dbReference type="GO" id="GO:0009253">
    <property type="term" value="P:peptidoglycan catabolic process"/>
    <property type="evidence" value="ECO:0007669"/>
    <property type="project" value="InterPro"/>
</dbReference>
<keyword evidence="3 6" id="KW-0378">Hydrolase</keyword>
<comment type="caution">
    <text evidence="6">The sequence shown here is derived from an EMBL/GenBank/DDBJ whole genome shotgun (WGS) entry which is preliminary data.</text>
</comment>
<dbReference type="SMART" id="SM00644">
    <property type="entry name" value="Ami_2"/>
    <property type="match status" value="1"/>
</dbReference>
<dbReference type="InterPro" id="IPR002502">
    <property type="entry name" value="Amidase_domain"/>
</dbReference>
<feature type="domain" description="N-acetylmuramoyl-L-alanine amidase" evidence="5">
    <location>
        <begin position="16"/>
        <end position="168"/>
    </location>
</feature>
<dbReference type="Pfam" id="PF01510">
    <property type="entry name" value="Amidase_2"/>
    <property type="match status" value="1"/>
</dbReference>
<evidence type="ECO:0000256" key="2">
    <source>
        <dbReference type="ARBA" id="ARBA00011901"/>
    </source>
</evidence>
<dbReference type="Gene3D" id="3.40.50.12090">
    <property type="match status" value="1"/>
</dbReference>
<dbReference type="EMBL" id="JXRR01000017">
    <property type="protein sequence ID" value="KIL46142.1"/>
    <property type="molecule type" value="Genomic_DNA"/>
</dbReference>